<name>A0ABY6LI39_9ARAC</name>
<gene>
    <name evidence="2" type="ORF">LAZ67_19001881</name>
</gene>
<dbReference type="Proteomes" id="UP001235939">
    <property type="component" value="Chromosome 19"/>
</dbReference>
<evidence type="ECO:0000313" key="3">
    <source>
        <dbReference type="Proteomes" id="UP001235939"/>
    </source>
</evidence>
<sequence length="371" mass="43127">MSGDPNDQEVLTPAHFLMTDWCKNYYNICGKDGRENIFHNLQQRHKWKTSFPNIKINILVLIKEDRLPPAKWLKGRIMEVDPGKDGLVRVATVKTSMGVLRRPLVKLVMLPVAPSEFDGVHQPRENDIYDKWLTWLGKLKEIARVRVPRCYDFGFECAKEKELHVFVDASHEAYALIAYLKCIKARVAPVRIGERKRTIPQLEFAVTIKCEFNSRLDRIVFWTYSKVVLSWIRADDVRHKEFEANRIGEIQEATGHFEWKWVPTDTLPTDLKEISSEPCDMWFTGPEFFMNPKKDWPQEFNAINCGIAVMTALEPDVEEDGVKLCRRLFPLENFSTLSRLVRRTAAVQREASYCSQKLLKFRDGITLEMCS</sequence>
<dbReference type="InterPro" id="IPR008042">
    <property type="entry name" value="Retrotrans_Pao"/>
</dbReference>
<dbReference type="InterPro" id="IPR040676">
    <property type="entry name" value="DUF5641"/>
</dbReference>
<reference evidence="2 3" key="1">
    <citation type="submission" date="2022-01" db="EMBL/GenBank/DDBJ databases">
        <title>A chromosomal length assembly of Cordylochernes scorpioides.</title>
        <authorList>
            <person name="Zeh D."/>
            <person name="Zeh J."/>
        </authorList>
    </citation>
    <scope>NUCLEOTIDE SEQUENCE [LARGE SCALE GENOMIC DNA]</scope>
    <source>
        <strain evidence="2">IN4F17</strain>
        <tissue evidence="2">Whole Body</tissue>
    </source>
</reference>
<keyword evidence="3" id="KW-1185">Reference proteome</keyword>
<proteinExistence type="predicted"/>
<dbReference type="EMBL" id="CP092881">
    <property type="protein sequence ID" value="UYV80823.1"/>
    <property type="molecule type" value="Genomic_DNA"/>
</dbReference>
<dbReference type="Pfam" id="PF18701">
    <property type="entry name" value="DUF5641"/>
    <property type="match status" value="1"/>
</dbReference>
<evidence type="ECO:0000259" key="1">
    <source>
        <dbReference type="Pfam" id="PF18701"/>
    </source>
</evidence>
<dbReference type="PANTHER" id="PTHR47331:SF1">
    <property type="entry name" value="GAG-LIKE PROTEIN"/>
    <property type="match status" value="1"/>
</dbReference>
<accession>A0ABY6LI39</accession>
<feature type="domain" description="DUF5641" evidence="1">
    <location>
        <begin position="36"/>
        <end position="110"/>
    </location>
</feature>
<protein>
    <recommendedName>
        <fullName evidence="1">DUF5641 domain-containing protein</fullName>
    </recommendedName>
</protein>
<evidence type="ECO:0000313" key="2">
    <source>
        <dbReference type="EMBL" id="UYV80823.1"/>
    </source>
</evidence>
<dbReference type="PANTHER" id="PTHR47331">
    <property type="entry name" value="PHD-TYPE DOMAIN-CONTAINING PROTEIN"/>
    <property type="match status" value="1"/>
</dbReference>
<organism evidence="2 3">
    <name type="scientific">Cordylochernes scorpioides</name>
    <dbReference type="NCBI Taxonomy" id="51811"/>
    <lineage>
        <taxon>Eukaryota</taxon>
        <taxon>Metazoa</taxon>
        <taxon>Ecdysozoa</taxon>
        <taxon>Arthropoda</taxon>
        <taxon>Chelicerata</taxon>
        <taxon>Arachnida</taxon>
        <taxon>Pseudoscorpiones</taxon>
        <taxon>Cheliferoidea</taxon>
        <taxon>Chernetidae</taxon>
        <taxon>Cordylochernes</taxon>
    </lineage>
</organism>
<dbReference type="Pfam" id="PF05380">
    <property type="entry name" value="Peptidase_A17"/>
    <property type="match status" value="1"/>
</dbReference>